<feature type="transmembrane region" description="Helical" evidence="12">
    <location>
        <begin position="292"/>
        <end position="315"/>
    </location>
</feature>
<accession>A0ABW8KTB5</accession>
<dbReference type="EC" id="2.7.8.33" evidence="12"/>
<dbReference type="GO" id="GO:0036380">
    <property type="term" value="F:UDP-N-acetylglucosamine-undecaprenyl-phosphate N-acetylglucosaminephosphotransferase activity"/>
    <property type="evidence" value="ECO:0007669"/>
    <property type="project" value="UniProtKB-EC"/>
</dbReference>
<feature type="transmembrane region" description="Helical" evidence="12">
    <location>
        <begin position="321"/>
        <end position="341"/>
    </location>
</feature>
<feature type="transmembrane region" description="Helical" evidence="12">
    <location>
        <begin position="40"/>
        <end position="61"/>
    </location>
</feature>
<dbReference type="HAMAP" id="MF_02030">
    <property type="entry name" value="WecA_Gammaproteo"/>
    <property type="match status" value="1"/>
</dbReference>
<proteinExistence type="inferred from homology"/>
<evidence type="ECO:0000313" key="13">
    <source>
        <dbReference type="EMBL" id="MFK3863067.1"/>
    </source>
</evidence>
<dbReference type="NCBIfam" id="TIGR02380">
    <property type="entry name" value="ECA_wecA"/>
    <property type="match status" value="1"/>
</dbReference>
<evidence type="ECO:0000256" key="11">
    <source>
        <dbReference type="ARBA" id="ARBA00023211"/>
    </source>
</evidence>
<evidence type="ECO:0000256" key="12">
    <source>
        <dbReference type="HAMAP-Rule" id="MF_02030"/>
    </source>
</evidence>
<keyword evidence="4 12" id="KW-0328">Glycosyltransferase</keyword>
<evidence type="ECO:0000256" key="10">
    <source>
        <dbReference type="ARBA" id="ARBA00023136"/>
    </source>
</evidence>
<comment type="similarity">
    <text evidence="12">Belongs to the glycosyltransferase 4 family. WecA subfamily.</text>
</comment>
<dbReference type="InterPro" id="IPR012750">
    <property type="entry name" value="ECA_WecA-rel"/>
</dbReference>
<comment type="subcellular location">
    <subcellularLocation>
        <location evidence="12">Cell inner membrane</location>
        <topology evidence="12">Multi-pass membrane protein</topology>
    </subcellularLocation>
    <subcellularLocation>
        <location evidence="1">Cell membrane</location>
        <topology evidence="1">Multi-pass membrane protein</topology>
    </subcellularLocation>
</comment>
<feature type="transmembrane region" description="Helical" evidence="12">
    <location>
        <begin position="67"/>
        <end position="83"/>
    </location>
</feature>
<dbReference type="InterPro" id="IPR000715">
    <property type="entry name" value="Glycosyl_transferase_4"/>
</dbReference>
<comment type="catalytic activity">
    <reaction evidence="12">
        <text>di-trans,octa-cis-undecaprenyl phosphate + UDP-N-acetyl-alpha-D-glucosamine = N-acetyl-alpha-D-glucosaminyl-di-trans,octa-cis-undecaprenyl diphosphate + UMP</text>
        <dbReference type="Rhea" id="RHEA:28090"/>
        <dbReference type="ChEBI" id="CHEBI:57705"/>
        <dbReference type="ChEBI" id="CHEBI:57865"/>
        <dbReference type="ChEBI" id="CHEBI:60392"/>
        <dbReference type="ChEBI" id="CHEBI:62959"/>
        <dbReference type="EC" id="2.7.8.33"/>
    </reaction>
</comment>
<dbReference type="PANTHER" id="PTHR22926:SF3">
    <property type="entry name" value="UNDECAPRENYL-PHOSPHATE ALPHA-N-ACETYLGLUCOSAMINYL 1-PHOSPHATE TRANSFERASE"/>
    <property type="match status" value="1"/>
</dbReference>
<comment type="cofactor">
    <cofactor evidence="12">
        <name>Mg(2+)</name>
        <dbReference type="ChEBI" id="CHEBI:18420"/>
    </cofactor>
</comment>
<evidence type="ECO:0000256" key="8">
    <source>
        <dbReference type="ARBA" id="ARBA00022985"/>
    </source>
</evidence>
<evidence type="ECO:0000256" key="2">
    <source>
        <dbReference type="ARBA" id="ARBA00022475"/>
    </source>
</evidence>
<name>A0ABW8KTB5_9GAMM</name>
<dbReference type="CDD" id="cd06853">
    <property type="entry name" value="GT_WecA_like"/>
    <property type="match status" value="1"/>
</dbReference>
<keyword evidence="6 12" id="KW-0812">Transmembrane</keyword>
<feature type="transmembrane region" description="Helical" evidence="12">
    <location>
        <begin position="208"/>
        <end position="227"/>
    </location>
</feature>
<evidence type="ECO:0000256" key="5">
    <source>
        <dbReference type="ARBA" id="ARBA00022679"/>
    </source>
</evidence>
<feature type="transmembrane region" description="Helical" evidence="12">
    <location>
        <begin position="119"/>
        <end position="143"/>
    </location>
</feature>
<keyword evidence="9 12" id="KW-1133">Transmembrane helix</keyword>
<keyword evidence="14" id="KW-1185">Reference proteome</keyword>
<feature type="transmembrane region" description="Helical" evidence="12">
    <location>
        <begin position="95"/>
        <end position="113"/>
    </location>
</feature>
<keyword evidence="2 12" id="KW-1003">Cell membrane</keyword>
<keyword evidence="7 12" id="KW-0460">Magnesium</keyword>
<feature type="transmembrane region" description="Helical" evidence="12">
    <location>
        <begin position="6"/>
        <end position="28"/>
    </location>
</feature>
<evidence type="ECO:0000256" key="1">
    <source>
        <dbReference type="ARBA" id="ARBA00004651"/>
    </source>
</evidence>
<gene>
    <name evidence="12 13" type="primary">wecA</name>
    <name evidence="13" type="ORF">ACI2JU_04165</name>
</gene>
<evidence type="ECO:0000256" key="3">
    <source>
        <dbReference type="ARBA" id="ARBA00022519"/>
    </source>
</evidence>
<evidence type="ECO:0000313" key="14">
    <source>
        <dbReference type="Proteomes" id="UP001620262"/>
    </source>
</evidence>
<evidence type="ECO:0000256" key="9">
    <source>
        <dbReference type="ARBA" id="ARBA00022989"/>
    </source>
</evidence>
<dbReference type="EMBL" id="JBJDOT010000004">
    <property type="protein sequence ID" value="MFK3863067.1"/>
    <property type="molecule type" value="Genomic_DNA"/>
</dbReference>
<evidence type="ECO:0000256" key="4">
    <source>
        <dbReference type="ARBA" id="ARBA00022676"/>
    </source>
</evidence>
<keyword evidence="11 12" id="KW-0464">Manganese</keyword>
<dbReference type="Proteomes" id="UP001620262">
    <property type="component" value="Unassembled WGS sequence"/>
</dbReference>
<keyword evidence="5 12" id="KW-0808">Transferase</keyword>
<comment type="pathway">
    <text evidence="12">Bacterial outer membrane biogenesis; LPS O-antigen biosynthesis.</text>
</comment>
<feature type="transmembrane region" description="Helical" evidence="12">
    <location>
        <begin position="239"/>
        <end position="261"/>
    </location>
</feature>
<comment type="cofactor">
    <cofactor evidence="12">
        <name>Mn(2+)</name>
        <dbReference type="ChEBI" id="CHEBI:29035"/>
    </cofactor>
</comment>
<feature type="transmembrane region" description="Helical" evidence="12">
    <location>
        <begin position="179"/>
        <end position="196"/>
    </location>
</feature>
<dbReference type="PANTHER" id="PTHR22926">
    <property type="entry name" value="PHOSPHO-N-ACETYLMURAMOYL-PENTAPEPTIDE-TRANSFERASE"/>
    <property type="match status" value="1"/>
</dbReference>
<protein>
    <recommendedName>
        <fullName evidence="12">Undecaprenyl-phosphate alpha-N-acetylglucosaminyl 1-phosphate transferase</fullName>
        <ecNumber evidence="12">2.7.8.33</ecNumber>
    </recommendedName>
    <alternativeName>
        <fullName evidence="12">UDP-GlcNAc:undecaprenyl-phosphate GlcNAc-1-phosphate transferase</fullName>
    </alternativeName>
    <alternativeName>
        <fullName evidence="12">Undecaprenyl-phosphate GlcNAc-1-phosphate transferase</fullName>
    </alternativeName>
</protein>
<evidence type="ECO:0000256" key="6">
    <source>
        <dbReference type="ARBA" id="ARBA00022692"/>
    </source>
</evidence>
<keyword evidence="3 12" id="KW-0997">Cell inner membrane</keyword>
<dbReference type="RefSeq" id="WP_182794893.1">
    <property type="nucleotide sequence ID" value="NZ_JBJDOT010000004.1"/>
</dbReference>
<dbReference type="Pfam" id="PF00953">
    <property type="entry name" value="Glycos_transf_4"/>
    <property type="match status" value="1"/>
</dbReference>
<comment type="caution">
    <text evidence="13">The sequence shown here is derived from an EMBL/GenBank/DDBJ whole genome shotgun (WGS) entry which is preliminary data.</text>
</comment>
<comment type="function">
    <text evidence="12">Catalyzes the transfer of the GlcNAc-1-phosphate moiety from UDP-GlcNAc onto the carrier lipid undecaprenyl phosphate (C55-P), yielding GlcNAc-pyrophosphoryl-undecaprenyl (GlcNAc-PP-C55).</text>
</comment>
<evidence type="ECO:0000256" key="7">
    <source>
        <dbReference type="ARBA" id="ARBA00022842"/>
    </source>
</evidence>
<feature type="transmembrane region" description="Helical" evidence="12">
    <location>
        <begin position="155"/>
        <end position="173"/>
    </location>
</feature>
<keyword evidence="10 12" id="KW-0472">Membrane</keyword>
<sequence>MSIIIYSSLVTLFSLIIMKKVSVNIGLLDKPNERKLHDGMVPLIGGICVFFGAFASLLIVGPVTSELISLFIVAMGIVLLGALDDKYDLSVTVRLFFQSIFTVSLIFYQDHYISHLGDILGLGNISMGIFGILFTIIAVVAAINAFNMLDGIDGLVGASSIVSLSGIAILAYINSHSTIFTICLAMIVALSVYLFFNINPFKLLKNKVFMGDAGSMLVGFLITWLIVLSLKPGDNGESLFRPVTALYLLALPLMDMIAIMYRRVKKKESPFKADRDHIHHIFMRLGFSDRQALLVLVTFGTLFMLLGLSFEYFLAPEWFSLLIFCGFFLFYCHFIQHAWVYTKNLKLLLDKCCR</sequence>
<organism evidence="13 14">
    <name type="scientific">Pseudoalteromonas rhizosphaerae</name>
    <dbReference type="NCBI Taxonomy" id="2518973"/>
    <lineage>
        <taxon>Bacteria</taxon>
        <taxon>Pseudomonadati</taxon>
        <taxon>Pseudomonadota</taxon>
        <taxon>Gammaproteobacteria</taxon>
        <taxon>Alteromonadales</taxon>
        <taxon>Pseudoalteromonadaceae</taxon>
        <taxon>Pseudoalteromonas</taxon>
    </lineage>
</organism>
<reference evidence="13 14" key="1">
    <citation type="submission" date="2024-11" db="EMBL/GenBank/DDBJ databases">
        <title>The Natural Products Discovery Center: Release of the First 8490 Sequenced Strains for Exploring Actinobacteria Biosynthetic Diversity.</title>
        <authorList>
            <person name="Kalkreuter E."/>
            <person name="Kautsar S.A."/>
            <person name="Yang D."/>
            <person name="Bader C.D."/>
            <person name="Teijaro C.N."/>
            <person name="Fluegel L."/>
            <person name="Davis C.M."/>
            <person name="Simpson J.R."/>
            <person name="Lauterbach L."/>
            <person name="Steele A.D."/>
            <person name="Gui C."/>
            <person name="Meng S."/>
            <person name="Li G."/>
            <person name="Viehrig K."/>
            <person name="Ye F."/>
            <person name="Su P."/>
            <person name="Kiefer A.F."/>
            <person name="Nichols A."/>
            <person name="Cepeda A.J."/>
            <person name="Yan W."/>
            <person name="Fan B."/>
            <person name="Jiang Y."/>
            <person name="Adhikari A."/>
            <person name="Zheng C.-J."/>
            <person name="Schuster L."/>
            <person name="Cowan T.M."/>
            <person name="Smanski M.J."/>
            <person name="Chevrette M.G."/>
            <person name="De Carvalho L.P.S."/>
            <person name="Shen B."/>
        </authorList>
    </citation>
    <scope>NUCLEOTIDE SEQUENCE [LARGE SCALE GENOMIC DNA]</scope>
    <source>
        <strain evidence="13 14">NPDC078403</strain>
    </source>
</reference>
<keyword evidence="8 12" id="KW-0448">Lipopolysaccharide biosynthesis</keyword>